<dbReference type="Pfam" id="PF02348">
    <property type="entry name" value="CTP_transf_3"/>
    <property type="match status" value="1"/>
</dbReference>
<evidence type="ECO:0000313" key="1">
    <source>
        <dbReference type="EMBL" id="NYI43885.1"/>
    </source>
</evidence>
<dbReference type="CDD" id="cd02513">
    <property type="entry name" value="CMP-NeuAc_Synthase"/>
    <property type="match status" value="1"/>
</dbReference>
<dbReference type="SUPFAM" id="SSF53448">
    <property type="entry name" value="Nucleotide-diphospho-sugar transferases"/>
    <property type="match status" value="1"/>
</dbReference>
<proteinExistence type="predicted"/>
<dbReference type="InterPro" id="IPR050793">
    <property type="entry name" value="CMP-NeuNAc_synthase"/>
</dbReference>
<comment type="caution">
    <text evidence="1">The sequence shown here is derived from an EMBL/GenBank/DDBJ whole genome shotgun (WGS) entry which is preliminary data.</text>
</comment>
<dbReference type="Gene3D" id="3.90.550.10">
    <property type="entry name" value="Spore Coat Polysaccharide Biosynthesis Protein SpsA, Chain A"/>
    <property type="match status" value="1"/>
</dbReference>
<reference evidence="1 2" key="1">
    <citation type="submission" date="2020-07" db="EMBL/GenBank/DDBJ databases">
        <title>Sequencing the genomes of 1000 actinobacteria strains.</title>
        <authorList>
            <person name="Klenk H.-P."/>
        </authorList>
    </citation>
    <scope>NUCLEOTIDE SEQUENCE [LARGE SCALE GENOMIC DNA]</scope>
    <source>
        <strain evidence="1 2">DSM 15131</strain>
    </source>
</reference>
<sequence length="240" mass="26052">MSDPQPSPDAGVVALVPARGGSKRIPRKNVKPFRGVPLLTRVVGTLVESGIFDRVVVSTDDDEIAAIAEAAGADVPFRRPAELSDDHTGTRPVIQHAIRELTAAGQAVDELCVVYPAAVFVSGDDLAAGRERLRSSGAQFVMSAASYAAPVQRALAVGEDGWMHMLWPEFALTRSQDLVEAYHDAGQFYWGTVDAWLTGPSVLAARTVPHVLPHWRVQDIDTPEDWERAELIHRLAESED</sequence>
<dbReference type="InterPro" id="IPR003329">
    <property type="entry name" value="Cytidylyl_trans"/>
</dbReference>
<dbReference type="InterPro" id="IPR029044">
    <property type="entry name" value="Nucleotide-diphossugar_trans"/>
</dbReference>
<dbReference type="InterPro" id="IPR020039">
    <property type="entry name" value="PseF"/>
</dbReference>
<dbReference type="AlphaFoldDB" id="A0A7Y9ZH53"/>
<evidence type="ECO:0000313" key="2">
    <source>
        <dbReference type="Proteomes" id="UP000562045"/>
    </source>
</evidence>
<dbReference type="EC" id="2.7.7.43" evidence="1"/>
<keyword evidence="1" id="KW-0548">Nucleotidyltransferase</keyword>
<dbReference type="PANTHER" id="PTHR21485">
    <property type="entry name" value="HAD SUPERFAMILY MEMBERS CMAS AND KDSC"/>
    <property type="match status" value="1"/>
</dbReference>
<keyword evidence="1" id="KW-0808">Transferase</keyword>
<organism evidence="1 2">
    <name type="scientific">Nocardioides aromaticivorans</name>
    <dbReference type="NCBI Taxonomy" id="200618"/>
    <lineage>
        <taxon>Bacteria</taxon>
        <taxon>Bacillati</taxon>
        <taxon>Actinomycetota</taxon>
        <taxon>Actinomycetes</taxon>
        <taxon>Propionibacteriales</taxon>
        <taxon>Nocardioidaceae</taxon>
        <taxon>Nocardioides</taxon>
    </lineage>
</organism>
<dbReference type="GO" id="GO:0008781">
    <property type="term" value="F:N-acylneuraminate cytidylyltransferase activity"/>
    <property type="evidence" value="ECO:0007669"/>
    <property type="project" value="UniProtKB-EC"/>
</dbReference>
<dbReference type="NCBIfam" id="TIGR03584">
    <property type="entry name" value="PseF"/>
    <property type="match status" value="1"/>
</dbReference>
<dbReference type="EMBL" id="JACBZM010000001">
    <property type="protein sequence ID" value="NYI43885.1"/>
    <property type="molecule type" value="Genomic_DNA"/>
</dbReference>
<dbReference type="PANTHER" id="PTHR21485:SF6">
    <property type="entry name" value="N-ACYLNEURAMINATE CYTIDYLYLTRANSFERASE-RELATED"/>
    <property type="match status" value="1"/>
</dbReference>
<name>A0A7Y9ZH53_9ACTN</name>
<accession>A0A7Y9ZH53</accession>
<dbReference type="RefSeq" id="WP_218864607.1">
    <property type="nucleotide sequence ID" value="NZ_JACBZM010000001.1"/>
</dbReference>
<dbReference type="Proteomes" id="UP000562045">
    <property type="component" value="Unassembled WGS sequence"/>
</dbReference>
<protein>
    <submittedName>
        <fullName evidence="1">N-acylneuraminate cytidylyltransferase</fullName>
        <ecNumber evidence="1">2.7.7.43</ecNumber>
    </submittedName>
</protein>
<gene>
    <name evidence="1" type="ORF">BJ993_000965</name>
</gene>